<dbReference type="InterPro" id="IPR036271">
    <property type="entry name" value="Tet_transcr_reg_TetR-rel_C_sf"/>
</dbReference>
<evidence type="ECO:0000256" key="1">
    <source>
        <dbReference type="ARBA" id="ARBA00023015"/>
    </source>
</evidence>
<organism evidence="6 7">
    <name type="scientific">Sphaerisporangium rhizosphaerae</name>
    <dbReference type="NCBI Taxonomy" id="2269375"/>
    <lineage>
        <taxon>Bacteria</taxon>
        <taxon>Bacillati</taxon>
        <taxon>Actinomycetota</taxon>
        <taxon>Actinomycetes</taxon>
        <taxon>Streptosporangiales</taxon>
        <taxon>Streptosporangiaceae</taxon>
        <taxon>Sphaerisporangium</taxon>
    </lineage>
</organism>
<accession>A0ABW2P7K2</accession>
<evidence type="ECO:0000259" key="5">
    <source>
        <dbReference type="PROSITE" id="PS50977"/>
    </source>
</evidence>
<proteinExistence type="predicted"/>
<dbReference type="InterPro" id="IPR050109">
    <property type="entry name" value="HTH-type_TetR-like_transc_reg"/>
</dbReference>
<evidence type="ECO:0000256" key="3">
    <source>
        <dbReference type="ARBA" id="ARBA00023163"/>
    </source>
</evidence>
<dbReference type="PANTHER" id="PTHR30055:SF234">
    <property type="entry name" value="HTH-TYPE TRANSCRIPTIONAL REGULATOR BETI"/>
    <property type="match status" value="1"/>
</dbReference>
<dbReference type="PANTHER" id="PTHR30055">
    <property type="entry name" value="HTH-TYPE TRANSCRIPTIONAL REGULATOR RUTR"/>
    <property type="match status" value="1"/>
</dbReference>
<dbReference type="SUPFAM" id="SSF48498">
    <property type="entry name" value="Tetracyclin repressor-like, C-terminal domain"/>
    <property type="match status" value="1"/>
</dbReference>
<keyword evidence="2 4" id="KW-0238">DNA-binding</keyword>
<gene>
    <name evidence="6" type="ORF">ACFQSB_25525</name>
</gene>
<dbReference type="PROSITE" id="PS50977">
    <property type="entry name" value="HTH_TETR_2"/>
    <property type="match status" value="1"/>
</dbReference>
<keyword evidence="7" id="KW-1185">Reference proteome</keyword>
<feature type="domain" description="HTH tetR-type" evidence="5">
    <location>
        <begin position="13"/>
        <end position="72"/>
    </location>
</feature>
<dbReference type="Proteomes" id="UP001596496">
    <property type="component" value="Unassembled WGS sequence"/>
</dbReference>
<evidence type="ECO:0000313" key="6">
    <source>
        <dbReference type="EMBL" id="MFC7385592.1"/>
    </source>
</evidence>
<reference evidence="7" key="1">
    <citation type="journal article" date="2019" name="Int. J. Syst. Evol. Microbiol.">
        <title>The Global Catalogue of Microorganisms (GCM) 10K type strain sequencing project: providing services to taxonomists for standard genome sequencing and annotation.</title>
        <authorList>
            <consortium name="The Broad Institute Genomics Platform"/>
            <consortium name="The Broad Institute Genome Sequencing Center for Infectious Disease"/>
            <person name="Wu L."/>
            <person name="Ma J."/>
        </authorList>
    </citation>
    <scope>NUCLEOTIDE SEQUENCE [LARGE SCALE GENOMIC DNA]</scope>
    <source>
        <strain evidence="7">CECT 7649</strain>
    </source>
</reference>
<dbReference type="PRINTS" id="PR00455">
    <property type="entry name" value="HTHTETR"/>
</dbReference>
<dbReference type="InterPro" id="IPR049445">
    <property type="entry name" value="TetR_SbtR-like_C"/>
</dbReference>
<dbReference type="Pfam" id="PF00440">
    <property type="entry name" value="TetR_N"/>
    <property type="match status" value="1"/>
</dbReference>
<comment type="caution">
    <text evidence="6">The sequence shown here is derived from an EMBL/GenBank/DDBJ whole genome shotgun (WGS) entry which is preliminary data.</text>
</comment>
<dbReference type="Pfam" id="PF21597">
    <property type="entry name" value="TetR_C_43"/>
    <property type="match status" value="1"/>
</dbReference>
<dbReference type="EMBL" id="JBHTCG010000019">
    <property type="protein sequence ID" value="MFC7385592.1"/>
    <property type="molecule type" value="Genomic_DNA"/>
</dbReference>
<evidence type="ECO:0000313" key="7">
    <source>
        <dbReference type="Proteomes" id="UP001596496"/>
    </source>
</evidence>
<evidence type="ECO:0000256" key="2">
    <source>
        <dbReference type="ARBA" id="ARBA00023125"/>
    </source>
</evidence>
<dbReference type="Gene3D" id="1.10.357.10">
    <property type="entry name" value="Tetracycline Repressor, domain 2"/>
    <property type="match status" value="1"/>
</dbReference>
<name>A0ABW2P7K2_9ACTN</name>
<keyword evidence="1" id="KW-0805">Transcription regulation</keyword>
<dbReference type="InterPro" id="IPR009057">
    <property type="entry name" value="Homeodomain-like_sf"/>
</dbReference>
<sequence>MTEIERPLRADARRNRERIMAAAGELFARHGREAQMEDIAARAGLGMGTLYRHFPNKQALLIAMVGERFHGMADLARAAEQITDPGDAFEAMLRGYLEAADGDAAFQLALMGSDDLEWERIGRQKAEFAAAVTRVIDRAVASGQVRADLTLADFTVVASGVISTMYFKPGGHRDWRRHLQLVLDGIRGPGGRATTLE</sequence>
<keyword evidence="3" id="KW-0804">Transcription</keyword>
<evidence type="ECO:0000256" key="4">
    <source>
        <dbReference type="PROSITE-ProRule" id="PRU00335"/>
    </source>
</evidence>
<dbReference type="InterPro" id="IPR001647">
    <property type="entry name" value="HTH_TetR"/>
</dbReference>
<feature type="DNA-binding region" description="H-T-H motif" evidence="4">
    <location>
        <begin position="35"/>
        <end position="54"/>
    </location>
</feature>
<protein>
    <submittedName>
        <fullName evidence="6">TetR/AcrR family transcriptional regulator</fullName>
    </submittedName>
</protein>
<dbReference type="SUPFAM" id="SSF46689">
    <property type="entry name" value="Homeodomain-like"/>
    <property type="match status" value="1"/>
</dbReference>
<dbReference type="RefSeq" id="WP_380829490.1">
    <property type="nucleotide sequence ID" value="NZ_JBHTCG010000019.1"/>
</dbReference>